<dbReference type="GO" id="GO:0007034">
    <property type="term" value="P:vacuolar transport"/>
    <property type="evidence" value="ECO:0007669"/>
    <property type="project" value="TreeGrafter"/>
</dbReference>
<evidence type="ECO:0000259" key="4">
    <source>
        <dbReference type="Pfam" id="PF09758"/>
    </source>
</evidence>
<comment type="caution">
    <text evidence="6">The sequence shown here is derived from an EMBL/GenBank/DDBJ whole genome shotgun (WGS) entry which is preliminary data.</text>
</comment>
<dbReference type="InterPro" id="IPR019155">
    <property type="entry name" value="CLEC16A/TT9_N"/>
</dbReference>
<evidence type="ECO:0008006" key="8">
    <source>
        <dbReference type="Google" id="ProtNLM"/>
    </source>
</evidence>
<dbReference type="AlphaFoldDB" id="A0AAV7JUD0"/>
<dbReference type="Pfam" id="PF09758">
    <property type="entry name" value="FPL"/>
    <property type="match status" value="1"/>
</dbReference>
<dbReference type="EMBL" id="JAKMXF010000299">
    <property type="protein sequence ID" value="KAI6652174.1"/>
    <property type="molecule type" value="Genomic_DNA"/>
</dbReference>
<keyword evidence="7" id="KW-1185">Reference proteome</keyword>
<feature type="domain" description="CLEC16A/TT9 C-terminal" evidence="5">
    <location>
        <begin position="196"/>
        <end position="330"/>
    </location>
</feature>
<name>A0AAV7JUD0_9METZ</name>
<dbReference type="GO" id="GO:0005770">
    <property type="term" value="C:late endosome"/>
    <property type="evidence" value="ECO:0007669"/>
    <property type="project" value="TreeGrafter"/>
</dbReference>
<evidence type="ECO:0000259" key="5">
    <source>
        <dbReference type="Pfam" id="PF19439"/>
    </source>
</evidence>
<reference evidence="6 7" key="1">
    <citation type="journal article" date="2023" name="BMC Biol.">
        <title>The compact genome of the sponge Oopsacas minuta (Hexactinellida) is lacking key metazoan core genes.</title>
        <authorList>
            <person name="Santini S."/>
            <person name="Schenkelaars Q."/>
            <person name="Jourda C."/>
            <person name="Duchesne M."/>
            <person name="Belahbib H."/>
            <person name="Rocher C."/>
            <person name="Selva M."/>
            <person name="Riesgo A."/>
            <person name="Vervoort M."/>
            <person name="Leys S.P."/>
            <person name="Kodjabachian L."/>
            <person name="Le Bivic A."/>
            <person name="Borchiellini C."/>
            <person name="Claverie J.M."/>
            <person name="Renard E."/>
        </authorList>
    </citation>
    <scope>NUCLEOTIDE SEQUENCE [LARGE SCALE GENOMIC DNA]</scope>
    <source>
        <strain evidence="6">SPO-2</strain>
    </source>
</reference>
<dbReference type="Proteomes" id="UP001165289">
    <property type="component" value="Unassembled WGS sequence"/>
</dbReference>
<dbReference type="Pfam" id="PF19439">
    <property type="entry name" value="CLEC16A_C"/>
    <property type="match status" value="2"/>
</dbReference>
<protein>
    <recommendedName>
        <fullName evidence="8">FPL domain-containing protein</fullName>
    </recommendedName>
</protein>
<proteinExistence type="inferred from homology"/>
<feature type="domain" description="FPL" evidence="4">
    <location>
        <begin position="1"/>
        <end position="147"/>
    </location>
</feature>
<dbReference type="PANTHER" id="PTHR21481">
    <property type="entry name" value="PROTEIN CLEC16A"/>
    <property type="match status" value="1"/>
</dbReference>
<evidence type="ECO:0000256" key="2">
    <source>
        <dbReference type="ARBA" id="ARBA00023006"/>
    </source>
</evidence>
<dbReference type="PANTHER" id="PTHR21481:SF0">
    <property type="entry name" value="PROTEIN CLEC16A"/>
    <property type="match status" value="1"/>
</dbReference>
<dbReference type="GO" id="GO:0005794">
    <property type="term" value="C:Golgi apparatus"/>
    <property type="evidence" value="ECO:0007669"/>
    <property type="project" value="TreeGrafter"/>
</dbReference>
<feature type="compositionally biased region" description="Polar residues" evidence="3">
    <location>
        <begin position="977"/>
        <end position="987"/>
    </location>
</feature>
<feature type="region of interest" description="Disordered" evidence="3">
    <location>
        <begin position="974"/>
        <end position="1005"/>
    </location>
</feature>
<accession>A0AAV7JUD0</accession>
<gene>
    <name evidence="6" type="ORF">LOD99_7192</name>
</gene>
<evidence type="ECO:0000256" key="3">
    <source>
        <dbReference type="SAM" id="MobiDB-lite"/>
    </source>
</evidence>
<dbReference type="InterPro" id="IPR045820">
    <property type="entry name" value="CLEC16A/TT9_C"/>
</dbReference>
<evidence type="ECO:0000313" key="7">
    <source>
        <dbReference type="Proteomes" id="UP001165289"/>
    </source>
</evidence>
<keyword evidence="2" id="KW-0072">Autophagy</keyword>
<dbReference type="GO" id="GO:1901096">
    <property type="term" value="P:regulation of autophagosome maturation"/>
    <property type="evidence" value="ECO:0007669"/>
    <property type="project" value="TreeGrafter"/>
</dbReference>
<evidence type="ECO:0000256" key="1">
    <source>
        <dbReference type="ARBA" id="ARBA00006441"/>
    </source>
</evidence>
<dbReference type="InterPro" id="IPR039272">
    <property type="entry name" value="CLEC16A/TT9"/>
</dbReference>
<dbReference type="GO" id="GO:0016197">
    <property type="term" value="P:endosomal transport"/>
    <property type="evidence" value="ECO:0007669"/>
    <property type="project" value="TreeGrafter"/>
</dbReference>
<organism evidence="6 7">
    <name type="scientific">Oopsacas minuta</name>
    <dbReference type="NCBI Taxonomy" id="111878"/>
    <lineage>
        <taxon>Eukaryota</taxon>
        <taxon>Metazoa</taxon>
        <taxon>Porifera</taxon>
        <taxon>Hexactinellida</taxon>
        <taxon>Hexasterophora</taxon>
        <taxon>Lyssacinosida</taxon>
        <taxon>Leucopsacidae</taxon>
        <taxon>Oopsacas</taxon>
    </lineage>
</organism>
<comment type="similarity">
    <text evidence="1">Belongs to the CLEC16A/gop-1 family.</text>
</comment>
<sequence length="1005" mass="113181">MAEILIWGDQNDSSVFDYFLEKNMQSFFLDILNQGEGASLSVQILQTLNILFENTHKETSIYYLMSNDHITSIISYPFNFENEENLAYYISFLKTLSMKLNIHTIHLFFNEVKHLSHFPLYTEAIKFFDHPESMVRIAVRTLTLNVFRVENKDMLSFICNKTATSYFSNLVYFIGNHALQFDRFLQKDASHLTLSKLESLTEGHLDEILYIQDIIFLRVVRLSEILRSFILNNLTIPLYLRSLTPLTDSVTSHPSDLLSVHTALFLLTQILLNMEDEKILNTLVSCLINKTPKTLSNFYYCPSDELNSPERRTRSSAQFMKPNLSVVQTLSSLSLQAKFQCYVPSVERQSGSPHSNLINSVYDDFMPQLNLESSHNTSMLPTKCQSSDLSLRRAHSSKTSNETMPFLLSQQMIGLPFEKLSLIDPVNQTSNNILPTPSSEAVETTGELIHPLGSTEQSLLRPIPQYPVLDQNTDGDALELDDIFLTNISNDEVPITSPPKLETVVRDLITTSPDLPSSSPSPPPDLLLSIIQSELESLPHDSTPQTDRPFISLSLHLLTSMPDDRNVLLSCGLLLALFSNKAIDPNRLASLVPTPGDLSLSFPLIDIILNAIENIFHSDNCSRLLTLELLIHLYSQLRTKYTFNLSDHQIARLESIKEASISQLRLCYSGPHDVMFADTLDLEFTDVLANKIRIMRVLNDPSILLPPCPTPLSGVELSKRLPCGENEMCRSKIRTFCLIRRLYSSSLNIEEDMLPLIPTSTSVSEKETINLSNCELVYCLLPTKSGQMLKRFIGIHNDEFVLVEAKQEQISKGVVHYIACVKHVTLTYDKEDKLRLDLRIHKPGRATSYLSTSLVFQDSIRCMAAMQALHRATQKFKYECSVSISTLLSLPPPPPQADASSLSVTQSIMRNFKSQTVPLLASSYQSNRTTVQNTQSPIPADDDFVHVDSSQFICPQSPRSSSTSAFLQPEQIFAPSSYPSSQTSPKKNPNDIELSHLHPKPNSLL</sequence>
<dbReference type="GO" id="GO:0006914">
    <property type="term" value="P:autophagy"/>
    <property type="evidence" value="ECO:0007669"/>
    <property type="project" value="UniProtKB-KW"/>
</dbReference>
<evidence type="ECO:0000313" key="6">
    <source>
        <dbReference type="EMBL" id="KAI6652174.1"/>
    </source>
</evidence>
<feature type="domain" description="CLEC16A/TT9 C-terminal" evidence="5">
    <location>
        <begin position="543"/>
        <end position="982"/>
    </location>
</feature>